<reference evidence="2 3" key="1">
    <citation type="journal article" date="2022" name="Nat. Plants">
        <title>Genomes of leafy and leafless Platanthera orchids illuminate the evolution of mycoheterotrophy.</title>
        <authorList>
            <person name="Li M.H."/>
            <person name="Liu K.W."/>
            <person name="Li Z."/>
            <person name="Lu H.C."/>
            <person name="Ye Q.L."/>
            <person name="Zhang D."/>
            <person name="Wang J.Y."/>
            <person name="Li Y.F."/>
            <person name="Zhong Z.M."/>
            <person name="Liu X."/>
            <person name="Yu X."/>
            <person name="Liu D.K."/>
            <person name="Tu X.D."/>
            <person name="Liu B."/>
            <person name="Hao Y."/>
            <person name="Liao X.Y."/>
            <person name="Jiang Y.T."/>
            <person name="Sun W.H."/>
            <person name="Chen J."/>
            <person name="Chen Y.Q."/>
            <person name="Ai Y."/>
            <person name="Zhai J.W."/>
            <person name="Wu S.S."/>
            <person name="Zhou Z."/>
            <person name="Hsiao Y.Y."/>
            <person name="Wu W.L."/>
            <person name="Chen Y.Y."/>
            <person name="Lin Y.F."/>
            <person name="Hsu J.L."/>
            <person name="Li C.Y."/>
            <person name="Wang Z.W."/>
            <person name="Zhao X."/>
            <person name="Zhong W.Y."/>
            <person name="Ma X.K."/>
            <person name="Ma L."/>
            <person name="Huang J."/>
            <person name="Chen G.Z."/>
            <person name="Huang M.Z."/>
            <person name="Huang L."/>
            <person name="Peng D.H."/>
            <person name="Luo Y.B."/>
            <person name="Zou S.Q."/>
            <person name="Chen S.P."/>
            <person name="Lan S."/>
            <person name="Tsai W.C."/>
            <person name="Van de Peer Y."/>
            <person name="Liu Z.J."/>
        </authorList>
    </citation>
    <scope>NUCLEOTIDE SEQUENCE [LARGE SCALE GENOMIC DNA]</scope>
    <source>
        <strain evidence="2">Lor288</strain>
    </source>
</reference>
<proteinExistence type="predicted"/>
<organism evidence="2 3">
    <name type="scientific">Platanthera guangdongensis</name>
    <dbReference type="NCBI Taxonomy" id="2320717"/>
    <lineage>
        <taxon>Eukaryota</taxon>
        <taxon>Viridiplantae</taxon>
        <taxon>Streptophyta</taxon>
        <taxon>Embryophyta</taxon>
        <taxon>Tracheophyta</taxon>
        <taxon>Spermatophyta</taxon>
        <taxon>Magnoliopsida</taxon>
        <taxon>Liliopsida</taxon>
        <taxon>Asparagales</taxon>
        <taxon>Orchidaceae</taxon>
        <taxon>Orchidoideae</taxon>
        <taxon>Orchideae</taxon>
        <taxon>Orchidinae</taxon>
        <taxon>Platanthera</taxon>
    </lineage>
</organism>
<evidence type="ECO:0000256" key="1">
    <source>
        <dbReference type="SAM" id="MobiDB-lite"/>
    </source>
</evidence>
<protein>
    <submittedName>
        <fullName evidence="2">Uncharacterized protein</fullName>
    </submittedName>
</protein>
<dbReference type="Proteomes" id="UP001412067">
    <property type="component" value="Unassembled WGS sequence"/>
</dbReference>
<keyword evidence="3" id="KW-1185">Reference proteome</keyword>
<dbReference type="EMBL" id="JBBWWR010000001">
    <property type="protein sequence ID" value="KAK8970927.1"/>
    <property type="molecule type" value="Genomic_DNA"/>
</dbReference>
<feature type="region of interest" description="Disordered" evidence="1">
    <location>
        <begin position="392"/>
        <end position="413"/>
    </location>
</feature>
<evidence type="ECO:0000313" key="2">
    <source>
        <dbReference type="EMBL" id="KAK8970927.1"/>
    </source>
</evidence>
<dbReference type="PANTHER" id="PTHR46328">
    <property type="entry name" value="FAR-RED IMPAIRED RESPONSIVE (FAR1) FAMILY PROTEIN-RELATED"/>
    <property type="match status" value="1"/>
</dbReference>
<feature type="compositionally biased region" description="Basic residues" evidence="1">
    <location>
        <begin position="205"/>
        <end position="216"/>
    </location>
</feature>
<evidence type="ECO:0000313" key="3">
    <source>
        <dbReference type="Proteomes" id="UP001412067"/>
    </source>
</evidence>
<accession>A0ABR2N471</accession>
<feature type="region of interest" description="Disordered" evidence="1">
    <location>
        <begin position="198"/>
        <end position="230"/>
    </location>
</feature>
<dbReference type="PANTHER" id="PTHR46328:SF30">
    <property type="entry name" value="OS04G0641500 PROTEIN"/>
    <property type="match status" value="1"/>
</dbReference>
<name>A0ABR2N471_9ASPA</name>
<feature type="compositionally biased region" description="Polar residues" evidence="1">
    <location>
        <begin position="392"/>
        <end position="404"/>
    </location>
</feature>
<gene>
    <name evidence="2" type="ORF">KSP40_PGU005145</name>
</gene>
<sequence length="413" mass="45800">MALIAEISKEGVEQLKQADGVEDGGGGIDEGRVPEFLAENAASPVESLLKEADMLAEKPLYNEYALRVAYIMRKYSCMRSGDAASAGEVSCSGDRCRALMEVVKKENNRWLVSKVVLEHAHPISPPSDSAGSVAVGRLIPAVGMEFDSISMAKAFYYTYSEKMGFKVRTGSGRRSRGNRILVMQRFVCSKGNSPLYGNSAGESKIKKKRGPYKKKPSKIEDEDGRERASDVVPVDEVGVAVEKMGIGAQKRLSEERTTLDQFPPESDLEKNAAAASMAMDGHNVILGGIPAQSRLLRELGIRVSKYTHEERRDIIRRYMRKRNNRQVVDRSMKVPSRQALAERRQRGFGGKFLSKVETQLQHYRPTVPHLTQDILFDTPSTSQYSLQALQGYPQPSTTLGSTYASYPGANRRR</sequence>
<comment type="caution">
    <text evidence="2">The sequence shown here is derived from an EMBL/GenBank/DDBJ whole genome shotgun (WGS) entry which is preliminary data.</text>
</comment>